<dbReference type="RefSeq" id="WP_302879726.1">
    <property type="nucleotide sequence ID" value="NZ_JAUMKJ010000028.1"/>
</dbReference>
<feature type="chain" id="PRO_5046391306" description="DUF4179 domain-containing protein" evidence="1">
    <location>
        <begin position="28"/>
        <end position="446"/>
    </location>
</feature>
<comment type="caution">
    <text evidence="2">The sequence shown here is derived from an EMBL/GenBank/DDBJ whole genome shotgun (WGS) entry which is preliminary data.</text>
</comment>
<proteinExistence type="predicted"/>
<organism evidence="2 3">
    <name type="scientific">Paenibacillus ehimensis</name>
    <dbReference type="NCBI Taxonomy" id="79264"/>
    <lineage>
        <taxon>Bacteria</taxon>
        <taxon>Bacillati</taxon>
        <taxon>Bacillota</taxon>
        <taxon>Bacilli</taxon>
        <taxon>Bacillales</taxon>
        <taxon>Paenibacillaceae</taxon>
        <taxon>Paenibacillus</taxon>
    </lineage>
</organism>
<dbReference type="EMBL" id="JAUMKJ010000028">
    <property type="protein sequence ID" value="MDO3679532.1"/>
    <property type="molecule type" value="Genomic_DNA"/>
</dbReference>
<gene>
    <name evidence="2" type="ORF">Q3C12_21205</name>
</gene>
<feature type="signal peptide" evidence="1">
    <location>
        <begin position="1"/>
        <end position="27"/>
    </location>
</feature>
<dbReference type="Proteomes" id="UP001168883">
    <property type="component" value="Unassembled WGS sequence"/>
</dbReference>
<keyword evidence="1" id="KW-0732">Signal</keyword>
<name>A0ABT8VEX8_9BACL</name>
<protein>
    <recommendedName>
        <fullName evidence="4">DUF4179 domain-containing protein</fullName>
    </recommendedName>
</protein>
<sequence length="446" mass="50676">MKKKMVVTAAGLALAISIGAYTSPTFASYVQSLLNLQAETKDQDIVFKVKRAVINPKVISLEMEFIKDGKHLPLDVPGEAFSFNIVSGSSEHQFHKYNLENSNKNDVYVTDEKGNRIIDRSKVSYSGIHPQIDSIPISILNISLDDETFEKLPEQVIVHFDLNRVDGKPGKWHLTAPINVKELKQKSNLVVLNKTYQTPGRPAFHLIGWQSINAISQIITSIDGRGNYGYQVKNKKGEVVAAKDPSRVQNKNLIASGDENEILGHAGTQFKRFEEDEDLTFELTAYYWSESLQQTITIDPQAVSRMPQVIDLGEGKTLKITKVELKTDDSFRPLPRNTVKKVFGETEPYQDMRTSAKGVYLEMEGILDKETVELFDWNIKVNNQDWKSFDYTRREQDENGNYKFRKVIHIEDLDKMPETITLENPDVLKKNTSIDWKVPLGKPKPE</sequence>
<evidence type="ECO:0000256" key="1">
    <source>
        <dbReference type="SAM" id="SignalP"/>
    </source>
</evidence>
<evidence type="ECO:0000313" key="2">
    <source>
        <dbReference type="EMBL" id="MDO3679532.1"/>
    </source>
</evidence>
<evidence type="ECO:0008006" key="4">
    <source>
        <dbReference type="Google" id="ProtNLM"/>
    </source>
</evidence>
<accession>A0ABT8VEX8</accession>
<keyword evidence="3" id="KW-1185">Reference proteome</keyword>
<reference evidence="2" key="1">
    <citation type="submission" date="2023-07" db="EMBL/GenBank/DDBJ databases">
        <authorList>
            <person name="Aktuganov G."/>
            <person name="Boyko T."/>
            <person name="Delegan Y."/>
            <person name="Galimzianova N."/>
            <person name="Gilvanova E."/>
            <person name="Korobov V."/>
            <person name="Kuzmina L."/>
            <person name="Melentiev A."/>
            <person name="Milman P."/>
            <person name="Ryabova A."/>
            <person name="Stupak E."/>
            <person name="Yasakov T."/>
            <person name="Zharikova N."/>
            <person name="Zhurenko E."/>
        </authorList>
    </citation>
    <scope>NUCLEOTIDE SEQUENCE</scope>
    <source>
        <strain evidence="2">IB-739</strain>
    </source>
</reference>
<evidence type="ECO:0000313" key="3">
    <source>
        <dbReference type="Proteomes" id="UP001168883"/>
    </source>
</evidence>